<dbReference type="SUPFAM" id="SSF50037">
    <property type="entry name" value="C-terminal domain of transcriptional repressors"/>
    <property type="match status" value="1"/>
</dbReference>
<proteinExistence type="predicted"/>
<name>A0A3D8J3K3_9HELI</name>
<dbReference type="InterPro" id="IPR007167">
    <property type="entry name" value="Fe-transptr_FeoA-like"/>
</dbReference>
<evidence type="ECO:0000313" key="3">
    <source>
        <dbReference type="EMBL" id="RDU72068.1"/>
    </source>
</evidence>
<organism evidence="3 4">
    <name type="scientific">Helicobacter brantae</name>
    <dbReference type="NCBI Taxonomy" id="375927"/>
    <lineage>
        <taxon>Bacteria</taxon>
        <taxon>Pseudomonadati</taxon>
        <taxon>Campylobacterota</taxon>
        <taxon>Epsilonproteobacteria</taxon>
        <taxon>Campylobacterales</taxon>
        <taxon>Helicobacteraceae</taxon>
        <taxon>Helicobacter</taxon>
    </lineage>
</organism>
<keyword evidence="4" id="KW-1185">Reference proteome</keyword>
<dbReference type="Pfam" id="PF04023">
    <property type="entry name" value="FeoA"/>
    <property type="match status" value="1"/>
</dbReference>
<dbReference type="OrthoDB" id="5334830at2"/>
<dbReference type="Proteomes" id="UP000257045">
    <property type="component" value="Unassembled WGS sequence"/>
</dbReference>
<dbReference type="InterPro" id="IPR038157">
    <property type="entry name" value="FeoA_core_dom"/>
</dbReference>
<reference evidence="3 4" key="1">
    <citation type="submission" date="2018-04" db="EMBL/GenBank/DDBJ databases">
        <title>Novel Campyloabacter and Helicobacter Species and Strains.</title>
        <authorList>
            <person name="Mannion A.J."/>
            <person name="Shen Z."/>
            <person name="Fox J.G."/>
        </authorList>
    </citation>
    <scope>NUCLEOTIDE SEQUENCE [LARGE SCALE GENOMIC DNA]</scope>
    <source>
        <strain evidence="3 4">MIT 04-9366</strain>
    </source>
</reference>
<dbReference type="AlphaFoldDB" id="A0A3D8J3K3"/>
<dbReference type="GO" id="GO:0046914">
    <property type="term" value="F:transition metal ion binding"/>
    <property type="evidence" value="ECO:0007669"/>
    <property type="project" value="InterPro"/>
</dbReference>
<dbReference type="RefSeq" id="WP_115568698.1">
    <property type="nucleotide sequence ID" value="NZ_NXLV01000001.1"/>
</dbReference>
<gene>
    <name evidence="3" type="ORF">CQA58_00240</name>
</gene>
<evidence type="ECO:0000259" key="2">
    <source>
        <dbReference type="SMART" id="SM00899"/>
    </source>
</evidence>
<dbReference type="SMART" id="SM00899">
    <property type="entry name" value="FeoA"/>
    <property type="match status" value="1"/>
</dbReference>
<dbReference type="Gene3D" id="2.30.30.90">
    <property type="match status" value="1"/>
</dbReference>
<comment type="caution">
    <text evidence="3">The sequence shown here is derived from an EMBL/GenBank/DDBJ whole genome shotgun (WGS) entry which is preliminary data.</text>
</comment>
<dbReference type="EMBL" id="NXLV01000001">
    <property type="protein sequence ID" value="RDU72068.1"/>
    <property type="molecule type" value="Genomic_DNA"/>
</dbReference>
<dbReference type="InterPro" id="IPR008988">
    <property type="entry name" value="Transcriptional_repressor_C"/>
</dbReference>
<evidence type="ECO:0000313" key="4">
    <source>
        <dbReference type="Proteomes" id="UP000257045"/>
    </source>
</evidence>
<accession>A0A3D8J3K3</accession>
<feature type="domain" description="Ferrous iron transporter FeoA-like" evidence="2">
    <location>
        <begin position="1"/>
        <end position="74"/>
    </location>
</feature>
<keyword evidence="1" id="KW-0408">Iron</keyword>
<evidence type="ECO:0000256" key="1">
    <source>
        <dbReference type="ARBA" id="ARBA00023004"/>
    </source>
</evidence>
<protein>
    <recommendedName>
        <fullName evidence="2">Ferrous iron transporter FeoA-like domain-containing protein</fullName>
    </recommendedName>
</protein>
<sequence length="75" mass="8468">MTLYEGIEGQTYKIIQIKTPDETLAHRLLSLGLTKDSQIFLERFSSNKATLAIQINHSKLALRDSEAQIIIVEPL</sequence>